<gene>
    <name evidence="4" type="ORF">ADS79_02740</name>
    <name evidence="3" type="ORF">BRE01_14430</name>
</gene>
<reference evidence="3 6" key="3">
    <citation type="submission" date="2019-06" db="EMBL/GenBank/DDBJ databases">
        <title>Whole genome shotgun sequence of Brevibacillus reuszeri NBRC 15719.</title>
        <authorList>
            <person name="Hosoyama A."/>
            <person name="Uohara A."/>
            <person name="Ohji S."/>
            <person name="Ichikawa N."/>
        </authorList>
    </citation>
    <scope>NUCLEOTIDE SEQUENCE [LARGE SCALE GENOMIC DNA]</scope>
    <source>
        <strain evidence="3 6">NBRC 15719</strain>
    </source>
</reference>
<name>A0A0K9Z0W0_9BACL</name>
<dbReference type="Pfam" id="PF04471">
    <property type="entry name" value="Mrr_cat"/>
    <property type="match status" value="1"/>
</dbReference>
<dbReference type="InterPro" id="IPR052906">
    <property type="entry name" value="Type_IV_Methyl-Rstrct_Enzyme"/>
</dbReference>
<feature type="domain" description="Restriction endonuclease type IV Mrr" evidence="2">
    <location>
        <begin position="92"/>
        <end position="202"/>
    </location>
</feature>
<evidence type="ECO:0000313" key="3">
    <source>
        <dbReference type="EMBL" id="GED67741.1"/>
    </source>
</evidence>
<evidence type="ECO:0000313" key="4">
    <source>
        <dbReference type="EMBL" id="KNB74618.1"/>
    </source>
</evidence>
<evidence type="ECO:0000313" key="5">
    <source>
        <dbReference type="Proteomes" id="UP000036834"/>
    </source>
</evidence>
<keyword evidence="1" id="KW-1133">Transmembrane helix</keyword>
<feature type="transmembrane region" description="Helical" evidence="1">
    <location>
        <begin position="37"/>
        <end position="56"/>
    </location>
</feature>
<dbReference type="Gene3D" id="3.40.1350.10">
    <property type="match status" value="1"/>
</dbReference>
<dbReference type="PANTHER" id="PTHR30015">
    <property type="entry name" value="MRR RESTRICTION SYSTEM PROTEIN"/>
    <property type="match status" value="1"/>
</dbReference>
<keyword evidence="6" id="KW-1185">Reference proteome</keyword>
<dbReference type="GO" id="GO:0015666">
    <property type="term" value="F:restriction endodeoxyribonuclease activity"/>
    <property type="evidence" value="ECO:0007669"/>
    <property type="project" value="TreeGrafter"/>
</dbReference>
<dbReference type="RefSeq" id="WP_049736867.1">
    <property type="nucleotide sequence ID" value="NZ_BJON01000006.1"/>
</dbReference>
<protein>
    <submittedName>
        <fullName evidence="4">Restriction endonuclease</fullName>
    </submittedName>
</protein>
<evidence type="ECO:0000313" key="6">
    <source>
        <dbReference type="Proteomes" id="UP000319578"/>
    </source>
</evidence>
<evidence type="ECO:0000259" key="2">
    <source>
        <dbReference type="Pfam" id="PF04471"/>
    </source>
</evidence>
<dbReference type="AlphaFoldDB" id="A0A0K9Z0W0"/>
<keyword evidence="1" id="KW-0472">Membrane</keyword>
<dbReference type="SUPFAM" id="SSF52980">
    <property type="entry name" value="Restriction endonuclease-like"/>
    <property type="match status" value="1"/>
</dbReference>
<sequence>MAKWSKKDVNNLVSLINAILIIGSFSIGFYFNLGMYYFFGSLFGSVLISTIIGNFLGDKTRKAKPPNKKQNNGKTGKLNESVSDDALLTSDIDTLSGTDFERLMESYYRDKGYKVERVGGSGDHEVDLILQDKKGYKIAVQCKRWKKNVGNDIVLRLKAGKQVYGCYDAWIVTTSHFTKAAIQIAEPLNIKLINGAQVHDMIDRWRKEKSK</sequence>
<proteinExistence type="predicted"/>
<dbReference type="EMBL" id="BJON01000006">
    <property type="protein sequence ID" value="GED67741.1"/>
    <property type="molecule type" value="Genomic_DNA"/>
</dbReference>
<reference evidence="4" key="2">
    <citation type="submission" date="2015-07" db="EMBL/GenBank/DDBJ databases">
        <title>MeaNS - Measles Nucleotide Surveillance Program.</title>
        <authorList>
            <person name="Tran T."/>
            <person name="Druce J."/>
        </authorList>
    </citation>
    <scope>NUCLEOTIDE SEQUENCE</scope>
    <source>
        <strain evidence="4">DSM 9887</strain>
    </source>
</reference>
<keyword evidence="4" id="KW-0255">Endonuclease</keyword>
<evidence type="ECO:0000256" key="1">
    <source>
        <dbReference type="SAM" id="Phobius"/>
    </source>
</evidence>
<dbReference type="GO" id="GO:0009307">
    <property type="term" value="P:DNA restriction-modification system"/>
    <property type="evidence" value="ECO:0007669"/>
    <property type="project" value="InterPro"/>
</dbReference>
<dbReference type="OrthoDB" id="9797274at2"/>
<accession>A0A0K9Z0W0</accession>
<dbReference type="GO" id="GO:0003677">
    <property type="term" value="F:DNA binding"/>
    <property type="evidence" value="ECO:0007669"/>
    <property type="project" value="InterPro"/>
</dbReference>
<dbReference type="PATRIC" id="fig|54915.3.peg.5714"/>
<reference evidence="5" key="1">
    <citation type="submission" date="2015-07" db="EMBL/GenBank/DDBJ databases">
        <title>Genome sequencing project for genomic taxonomy and phylogenomics of Bacillus-like bacteria.</title>
        <authorList>
            <person name="Liu B."/>
            <person name="Wang J."/>
            <person name="Zhu Y."/>
            <person name="Liu G."/>
            <person name="Chen Q."/>
            <person name="Chen Z."/>
            <person name="Lan J."/>
            <person name="Che J."/>
            <person name="Ge C."/>
            <person name="Shi H."/>
            <person name="Pan Z."/>
            <person name="Liu X."/>
        </authorList>
    </citation>
    <scope>NUCLEOTIDE SEQUENCE [LARGE SCALE GENOMIC DNA]</scope>
    <source>
        <strain evidence="5">DSM 9887</strain>
    </source>
</reference>
<dbReference type="Proteomes" id="UP000319578">
    <property type="component" value="Unassembled WGS sequence"/>
</dbReference>
<keyword evidence="4" id="KW-0378">Hydrolase</keyword>
<dbReference type="InterPro" id="IPR007560">
    <property type="entry name" value="Restrct_endonuc_IV_Mrr"/>
</dbReference>
<dbReference type="PANTHER" id="PTHR30015:SF7">
    <property type="entry name" value="TYPE IV METHYL-DIRECTED RESTRICTION ENZYME ECOKMRR"/>
    <property type="match status" value="1"/>
</dbReference>
<organism evidence="4 5">
    <name type="scientific">Brevibacillus reuszeri</name>
    <dbReference type="NCBI Taxonomy" id="54915"/>
    <lineage>
        <taxon>Bacteria</taxon>
        <taxon>Bacillati</taxon>
        <taxon>Bacillota</taxon>
        <taxon>Bacilli</taxon>
        <taxon>Bacillales</taxon>
        <taxon>Paenibacillaceae</taxon>
        <taxon>Brevibacillus</taxon>
    </lineage>
</organism>
<dbReference type="InterPro" id="IPR011335">
    <property type="entry name" value="Restrct_endonuc-II-like"/>
</dbReference>
<keyword evidence="1" id="KW-0812">Transmembrane</keyword>
<dbReference type="EMBL" id="LGIQ01000002">
    <property type="protein sequence ID" value="KNB74618.1"/>
    <property type="molecule type" value="Genomic_DNA"/>
</dbReference>
<feature type="transmembrane region" description="Helical" evidence="1">
    <location>
        <begin position="12"/>
        <end position="31"/>
    </location>
</feature>
<comment type="caution">
    <text evidence="4">The sequence shown here is derived from an EMBL/GenBank/DDBJ whole genome shotgun (WGS) entry which is preliminary data.</text>
</comment>
<dbReference type="Proteomes" id="UP000036834">
    <property type="component" value="Unassembled WGS sequence"/>
</dbReference>
<dbReference type="InterPro" id="IPR011856">
    <property type="entry name" value="tRNA_endonuc-like_dom_sf"/>
</dbReference>
<keyword evidence="4" id="KW-0540">Nuclease</keyword>